<sequence>MAGPGQAEVVEGLYIPSFIQHLERAGQPGYPIIEARCGVCLFNDLDISTKVGDLIRAECSLPSDQQAKTKAEFYEKHSLERTVVLPCGHLTGRDCREAQAEHPDMSARMCNYCKTDTKCAGCPRILAEGTFDPVPWPLDPAKFQPYREFQAKVGLTPKENDPDVPRFCHRCAEWQVRRKFAEIYLTFPSCHAGNCYPPAPGGQILPVPPMENANHEMWRQRNVDPWLRRKVAEVALLVYPLAKGVREPALRAALEAEFLEERQKLAAYVLEQEFVRDAAQGAFRPCRQLDAANLPGRADLVLRAENMQRGFVMAELYAEEFGKRIQMRMPVAWYRGLEVPFERHLPEYQLEQGPNLDGATRRAVQLFLMTVGEDSVEAASERINILVEPTAAELVAWVKALYQAGGFSAHRTIQGVEWK</sequence>
<evidence type="ECO:0000313" key="2">
    <source>
        <dbReference type="Proteomes" id="UP001396898"/>
    </source>
</evidence>
<comment type="caution">
    <text evidence="1">The sequence shown here is derived from an EMBL/GenBank/DDBJ whole genome shotgun (WGS) entry which is preliminary data.</text>
</comment>
<name>A0ABR1R4J0_9PEZI</name>
<reference evidence="1 2" key="1">
    <citation type="submission" date="2023-01" db="EMBL/GenBank/DDBJ databases">
        <title>Analysis of 21 Apiospora genomes using comparative genomics revels a genus with tremendous synthesis potential of carbohydrate active enzymes and secondary metabolites.</title>
        <authorList>
            <person name="Sorensen T."/>
        </authorList>
    </citation>
    <scope>NUCLEOTIDE SEQUENCE [LARGE SCALE GENOMIC DNA]</scope>
    <source>
        <strain evidence="1 2">CBS 20057</strain>
    </source>
</reference>
<protein>
    <submittedName>
        <fullName evidence="1">Uncharacterized protein</fullName>
    </submittedName>
</protein>
<dbReference type="Proteomes" id="UP001396898">
    <property type="component" value="Unassembled WGS sequence"/>
</dbReference>
<accession>A0ABR1R4J0</accession>
<proteinExistence type="predicted"/>
<organism evidence="1 2">
    <name type="scientific">Apiospora marii</name>
    <dbReference type="NCBI Taxonomy" id="335849"/>
    <lineage>
        <taxon>Eukaryota</taxon>
        <taxon>Fungi</taxon>
        <taxon>Dikarya</taxon>
        <taxon>Ascomycota</taxon>
        <taxon>Pezizomycotina</taxon>
        <taxon>Sordariomycetes</taxon>
        <taxon>Xylariomycetidae</taxon>
        <taxon>Amphisphaeriales</taxon>
        <taxon>Apiosporaceae</taxon>
        <taxon>Apiospora</taxon>
    </lineage>
</organism>
<evidence type="ECO:0000313" key="1">
    <source>
        <dbReference type="EMBL" id="KAK7999100.1"/>
    </source>
</evidence>
<dbReference type="EMBL" id="JAQQWI010000019">
    <property type="protein sequence ID" value="KAK7999100.1"/>
    <property type="molecule type" value="Genomic_DNA"/>
</dbReference>
<keyword evidence="2" id="KW-1185">Reference proteome</keyword>
<gene>
    <name evidence="1" type="ORF">PG991_014775</name>
</gene>